<dbReference type="EMBL" id="JAPYYP010000019">
    <property type="protein sequence ID" value="MDA5109629.1"/>
    <property type="molecule type" value="Genomic_DNA"/>
</dbReference>
<keyword evidence="2" id="KW-0067">ATP-binding</keyword>
<accession>A0A9X3TSG8</accession>
<dbReference type="InterPro" id="IPR009057">
    <property type="entry name" value="Homeodomain-like_sf"/>
</dbReference>
<evidence type="ECO:0000256" key="3">
    <source>
        <dbReference type="ARBA" id="ARBA00023015"/>
    </source>
</evidence>
<keyword evidence="4" id="KW-0804">Transcription</keyword>
<feature type="domain" description="Sigma-54 factor interaction" evidence="5">
    <location>
        <begin position="310"/>
        <end position="518"/>
    </location>
</feature>
<dbReference type="SUPFAM" id="SSF52540">
    <property type="entry name" value="P-loop containing nucleoside triphosphate hydrolases"/>
    <property type="match status" value="1"/>
</dbReference>
<dbReference type="Pfam" id="PF25601">
    <property type="entry name" value="AAA_lid_14"/>
    <property type="match status" value="1"/>
</dbReference>
<name>A0A9X3TSG8_9BACL</name>
<dbReference type="PANTHER" id="PTHR32071:SF57">
    <property type="entry name" value="C4-DICARBOXYLATE TRANSPORT TRANSCRIPTIONAL REGULATORY PROTEIN DCTD"/>
    <property type="match status" value="1"/>
</dbReference>
<comment type="caution">
    <text evidence="6">The sequence shown here is derived from an EMBL/GenBank/DDBJ whole genome shotgun (WGS) entry which is preliminary data.</text>
</comment>
<dbReference type="GO" id="GO:0000156">
    <property type="term" value="F:phosphorelay response regulator activity"/>
    <property type="evidence" value="ECO:0007669"/>
    <property type="project" value="InterPro"/>
</dbReference>
<dbReference type="PANTHER" id="PTHR32071">
    <property type="entry name" value="TRANSCRIPTIONAL REGULATORY PROTEIN"/>
    <property type="match status" value="1"/>
</dbReference>
<dbReference type="RefSeq" id="WP_271140434.1">
    <property type="nucleotide sequence ID" value="NZ_JAPYYP010000019.1"/>
</dbReference>
<proteinExistence type="predicted"/>
<dbReference type="Proteomes" id="UP001151071">
    <property type="component" value="Unassembled WGS sequence"/>
</dbReference>
<dbReference type="Gene3D" id="3.40.50.2300">
    <property type="match status" value="1"/>
</dbReference>
<evidence type="ECO:0000259" key="5">
    <source>
        <dbReference type="PROSITE" id="PS50045"/>
    </source>
</evidence>
<dbReference type="SUPFAM" id="SSF159800">
    <property type="entry name" value="PrpR receptor domain-like"/>
    <property type="match status" value="1"/>
</dbReference>
<evidence type="ECO:0000313" key="7">
    <source>
        <dbReference type="Proteomes" id="UP001151071"/>
    </source>
</evidence>
<dbReference type="Pfam" id="PF00158">
    <property type="entry name" value="Sigma54_activat"/>
    <property type="match status" value="1"/>
</dbReference>
<reference evidence="6" key="1">
    <citation type="submission" date="2022-12" db="EMBL/GenBank/DDBJ databases">
        <title>Draft genome sequence of the thermophilic strain Brevibacillus thermoruber HT42, isolated from Los Humeros, Puebla, Mexico, with biotechnological potential.</title>
        <authorList>
            <person name="Lara Sanchez J."/>
            <person name="Solis Palacios R."/>
            <person name="Bustos Baena A.S."/>
            <person name="Ruz Baez A.E."/>
            <person name="Espinosa Luna G."/>
            <person name="Oliart Ros R.M."/>
        </authorList>
    </citation>
    <scope>NUCLEOTIDE SEQUENCE</scope>
    <source>
        <strain evidence="6">HT42</strain>
    </source>
</reference>
<sequence>MAKIKVKGIAPYPGLRDLLLDIAKEDDRIEMDVEIADLEEALPIVLQAEKQKYDVIVSRGGTAQLIRKHVSIPVVDIPVSGYDILRVLTLIKDSNSKPAIIGFPGICQGAATVSSLLNLEIPVYPVHHESEVRGALEQATNQGAQIVLGDVVTVRTAQEMGYHGILITSGRESVQEMLTELVYVHDIYMKGLEKARFYEELLQHDTTGVLAVRANGDILYANPAAQAWLGNADAIPPAVASLLSADQPDGTTVTAEHVAIQDRLCDIRIAARTKEEPSAFVLYLQESKGVPPQPFREIQTPERLAAFAQVIGSSREIAKTVKRAQTYAQTNKSVWLTGEMGSGRMHFAQAIHVASRQGRHRFYSVCCSSAEEERLAEELFGTEGKPGLLTTASGGTLYLEEADKLSVRLQDQLAAELQKGGRLRLIASSTLSPGQVAKRGGFSSLLLHQLAECQLRIPPLRERVEDIGELARVLIAHHNSAYGKHIVGIREEVIERLAEYDWPGNLKEFENVVEEMLLLTEGHYVGLEEWQEAWQRYSAETRAGNGGLPLAGLNLEGSWEEIERQILLHVLKEEGMNQSRAAKRLGINRTTLWRKLGGVLKK</sequence>
<evidence type="ECO:0000313" key="6">
    <source>
        <dbReference type="EMBL" id="MDA5109629.1"/>
    </source>
</evidence>
<dbReference type="GO" id="GO:0043565">
    <property type="term" value="F:sequence-specific DNA binding"/>
    <property type="evidence" value="ECO:0007669"/>
    <property type="project" value="InterPro"/>
</dbReference>
<keyword evidence="7" id="KW-1185">Reference proteome</keyword>
<dbReference type="Pfam" id="PF02954">
    <property type="entry name" value="HTH_8"/>
    <property type="match status" value="1"/>
</dbReference>
<keyword evidence="3" id="KW-0805">Transcription regulation</keyword>
<dbReference type="Pfam" id="PF06506">
    <property type="entry name" value="PrpR_N"/>
    <property type="match status" value="1"/>
</dbReference>
<dbReference type="Gene3D" id="1.10.10.60">
    <property type="entry name" value="Homeodomain-like"/>
    <property type="match status" value="1"/>
</dbReference>
<dbReference type="Gene3D" id="1.10.8.60">
    <property type="match status" value="1"/>
</dbReference>
<dbReference type="InterPro" id="IPR002197">
    <property type="entry name" value="HTH_Fis"/>
</dbReference>
<dbReference type="AlphaFoldDB" id="A0A9X3TSG8"/>
<dbReference type="Gene3D" id="3.40.50.10660">
    <property type="entry name" value="PrpR receptor domain-like"/>
    <property type="match status" value="1"/>
</dbReference>
<dbReference type="InterPro" id="IPR002078">
    <property type="entry name" value="Sigma_54_int"/>
</dbReference>
<dbReference type="SUPFAM" id="SSF46689">
    <property type="entry name" value="Homeodomain-like"/>
    <property type="match status" value="1"/>
</dbReference>
<dbReference type="GO" id="GO:0005524">
    <property type="term" value="F:ATP binding"/>
    <property type="evidence" value="ECO:0007669"/>
    <property type="project" value="UniProtKB-KW"/>
</dbReference>
<dbReference type="GO" id="GO:0006355">
    <property type="term" value="P:regulation of DNA-templated transcription"/>
    <property type="evidence" value="ECO:0007669"/>
    <property type="project" value="InterPro"/>
</dbReference>
<dbReference type="InterPro" id="IPR010524">
    <property type="entry name" value="Sig_transdc_resp-reg_PrpR_N"/>
</dbReference>
<gene>
    <name evidence="6" type="ORF">O3V59_14785</name>
</gene>
<evidence type="ECO:0000256" key="2">
    <source>
        <dbReference type="ARBA" id="ARBA00022840"/>
    </source>
</evidence>
<dbReference type="InterPro" id="IPR058031">
    <property type="entry name" value="AAA_lid_NorR"/>
</dbReference>
<dbReference type="InterPro" id="IPR027417">
    <property type="entry name" value="P-loop_NTPase"/>
</dbReference>
<dbReference type="Gene3D" id="3.40.50.300">
    <property type="entry name" value="P-loop containing nucleotide triphosphate hydrolases"/>
    <property type="match status" value="1"/>
</dbReference>
<evidence type="ECO:0000256" key="4">
    <source>
        <dbReference type="ARBA" id="ARBA00023163"/>
    </source>
</evidence>
<evidence type="ECO:0000256" key="1">
    <source>
        <dbReference type="ARBA" id="ARBA00022741"/>
    </source>
</evidence>
<organism evidence="6 7">
    <name type="scientific">Brevibacillus thermoruber</name>
    <dbReference type="NCBI Taxonomy" id="33942"/>
    <lineage>
        <taxon>Bacteria</taxon>
        <taxon>Bacillati</taxon>
        <taxon>Bacillota</taxon>
        <taxon>Bacilli</taxon>
        <taxon>Bacillales</taxon>
        <taxon>Paenibacillaceae</taxon>
        <taxon>Brevibacillus</taxon>
    </lineage>
</organism>
<keyword evidence="1" id="KW-0547">Nucleotide-binding</keyword>
<protein>
    <submittedName>
        <fullName evidence="6">PrpR N-terminal domain-containing protein</fullName>
    </submittedName>
</protein>
<dbReference type="PROSITE" id="PS50045">
    <property type="entry name" value="SIGMA54_INTERACT_4"/>
    <property type="match status" value="1"/>
</dbReference>